<keyword evidence="2" id="KW-0812">Transmembrane</keyword>
<dbReference type="RefSeq" id="WP_311346337.1">
    <property type="nucleotide sequence ID" value="NZ_JAVREI010000013.1"/>
</dbReference>
<feature type="compositionally biased region" description="Basic and acidic residues" evidence="1">
    <location>
        <begin position="18"/>
        <end position="27"/>
    </location>
</feature>
<sequence length="257" mass="25237">MLLAATAALLLWPDRRATGRLPGRDTGRPPSGGTTAAGPPTALVAVLAAGAGAAVSTPLVAALAAVAAVAGARAWAGRRAAARNDAGLRGLADGLGALAAELRSGRSLAVAAAAAGSACGDAQAGRLLARAVQAPEVPVRESPGDLADAVGRIAAATRLSMRTGCSLAAVAIAVEDDLRARARHRAELRAATAGPRASAAVLAGLPLLGLLMGSGVGADPWRVLTTTGVGQVLLVGGVALEAVGLAWSHRLVQRALR</sequence>
<evidence type="ECO:0000313" key="4">
    <source>
        <dbReference type="Proteomes" id="UP001183222"/>
    </source>
</evidence>
<evidence type="ECO:0000256" key="2">
    <source>
        <dbReference type="SAM" id="Phobius"/>
    </source>
</evidence>
<feature type="transmembrane region" description="Helical" evidence="2">
    <location>
        <begin position="197"/>
        <end position="216"/>
    </location>
</feature>
<comment type="caution">
    <text evidence="3">The sequence shown here is derived from an EMBL/GenBank/DDBJ whole genome shotgun (WGS) entry which is preliminary data.</text>
</comment>
<feature type="region of interest" description="Disordered" evidence="1">
    <location>
        <begin position="18"/>
        <end position="37"/>
    </location>
</feature>
<feature type="transmembrane region" description="Helical" evidence="2">
    <location>
        <begin position="228"/>
        <end position="247"/>
    </location>
</feature>
<evidence type="ECO:0000313" key="3">
    <source>
        <dbReference type="EMBL" id="MDT0277523.1"/>
    </source>
</evidence>
<evidence type="ECO:0000256" key="1">
    <source>
        <dbReference type="SAM" id="MobiDB-lite"/>
    </source>
</evidence>
<keyword evidence="2" id="KW-0472">Membrane</keyword>
<dbReference type="PANTHER" id="PTHR35007:SF4">
    <property type="entry name" value="CONSERVED TRANSMEMBRANE PROTEIN-RELATED"/>
    <property type="match status" value="1"/>
</dbReference>
<feature type="transmembrane region" description="Helical" evidence="2">
    <location>
        <begin position="41"/>
        <end position="70"/>
    </location>
</feature>
<proteinExistence type="predicted"/>
<dbReference type="PANTHER" id="PTHR35007">
    <property type="entry name" value="INTEGRAL MEMBRANE PROTEIN-RELATED"/>
    <property type="match status" value="1"/>
</dbReference>
<organism evidence="3 4">
    <name type="scientific">Blastococcus goldschmidtiae</name>
    <dbReference type="NCBI Taxonomy" id="3075546"/>
    <lineage>
        <taxon>Bacteria</taxon>
        <taxon>Bacillati</taxon>
        <taxon>Actinomycetota</taxon>
        <taxon>Actinomycetes</taxon>
        <taxon>Geodermatophilales</taxon>
        <taxon>Geodermatophilaceae</taxon>
        <taxon>Blastococcus</taxon>
    </lineage>
</organism>
<keyword evidence="4" id="KW-1185">Reference proteome</keyword>
<accession>A0ABU2KBH2</accession>
<name>A0ABU2KBH2_9ACTN</name>
<dbReference type="Proteomes" id="UP001183222">
    <property type="component" value="Unassembled WGS sequence"/>
</dbReference>
<dbReference type="EMBL" id="JAVREI010000013">
    <property type="protein sequence ID" value="MDT0277523.1"/>
    <property type="molecule type" value="Genomic_DNA"/>
</dbReference>
<keyword evidence="2" id="KW-1133">Transmembrane helix</keyword>
<gene>
    <name evidence="3" type="ORF">RM425_16610</name>
</gene>
<protein>
    <submittedName>
        <fullName evidence="3">Pilus assembly protein TadB</fullName>
    </submittedName>
</protein>
<reference evidence="4" key="1">
    <citation type="submission" date="2023-07" db="EMBL/GenBank/DDBJ databases">
        <title>30 novel species of actinomycetes from the DSMZ collection.</title>
        <authorList>
            <person name="Nouioui I."/>
        </authorList>
    </citation>
    <scope>NUCLEOTIDE SEQUENCE [LARGE SCALE GENOMIC DNA]</scope>
    <source>
        <strain evidence="4">DSM 46792</strain>
    </source>
</reference>